<feature type="active site" evidence="6">
    <location>
        <position position="323"/>
    </location>
</feature>
<dbReference type="Proteomes" id="UP000316621">
    <property type="component" value="Chromosome 8"/>
</dbReference>
<proteinExistence type="inferred from homology"/>
<dbReference type="InterPro" id="IPR006501">
    <property type="entry name" value="Pectinesterase_inhib_dom"/>
</dbReference>
<dbReference type="STRING" id="3469.A0A4Y7KN45"/>
<dbReference type="InterPro" id="IPR033131">
    <property type="entry name" value="Pectinesterase_Asp_AS"/>
</dbReference>
<dbReference type="AlphaFoldDB" id="A0A4Y7KN45"/>
<comment type="pathway">
    <text evidence="1 7">Glycan metabolism; pectin degradation; 2-dehydro-3-deoxy-D-gluconate from pectin: step 1/5.</text>
</comment>
<dbReference type="InterPro" id="IPR012334">
    <property type="entry name" value="Pectin_lyas_fold"/>
</dbReference>
<keyword evidence="5 7" id="KW-0063">Aspartyl esterase</keyword>
<feature type="signal peptide" evidence="7">
    <location>
        <begin position="1"/>
        <end position="18"/>
    </location>
</feature>
<feature type="chain" id="PRO_5021441600" description="Pectinesterase" evidence="7">
    <location>
        <begin position="19"/>
        <end position="485"/>
    </location>
</feature>
<evidence type="ECO:0000256" key="5">
    <source>
        <dbReference type="ARBA" id="ARBA00023085"/>
    </source>
</evidence>
<dbReference type="GO" id="GO:0042545">
    <property type="term" value="P:cell wall modification"/>
    <property type="evidence" value="ECO:0007669"/>
    <property type="project" value="UniProtKB-UniRule"/>
</dbReference>
<dbReference type="EMBL" id="CM010722">
    <property type="protein sequence ID" value="RZC73359.1"/>
    <property type="molecule type" value="Genomic_DNA"/>
</dbReference>
<dbReference type="OMA" id="DDPNKNT"/>
<evidence type="ECO:0000256" key="1">
    <source>
        <dbReference type="ARBA" id="ARBA00005184"/>
    </source>
</evidence>
<name>A0A4Y7KN45_PAPSO</name>
<keyword evidence="4 7" id="KW-0378">Hydrolase</keyword>
<dbReference type="Pfam" id="PF04043">
    <property type="entry name" value="PMEI"/>
    <property type="match status" value="1"/>
</dbReference>
<dbReference type="InterPro" id="IPR011050">
    <property type="entry name" value="Pectin_lyase_fold/virulence"/>
</dbReference>
<evidence type="ECO:0000256" key="4">
    <source>
        <dbReference type="ARBA" id="ARBA00022801"/>
    </source>
</evidence>
<dbReference type="GO" id="GO:0030599">
    <property type="term" value="F:pectinesterase activity"/>
    <property type="evidence" value="ECO:0007669"/>
    <property type="project" value="UniProtKB-UniRule"/>
</dbReference>
<dbReference type="UniPathway" id="UPA00545">
    <property type="reaction ID" value="UER00823"/>
</dbReference>
<dbReference type="SUPFAM" id="SSF51126">
    <property type="entry name" value="Pectin lyase-like"/>
    <property type="match status" value="1"/>
</dbReference>
<protein>
    <recommendedName>
        <fullName evidence="7">Pectinesterase</fullName>
        <ecNumber evidence="7">3.1.1.11</ecNumber>
    </recommendedName>
</protein>
<dbReference type="Gene3D" id="1.20.140.40">
    <property type="entry name" value="Invertase/pectin methylesterase inhibitor family protein"/>
    <property type="match status" value="1"/>
</dbReference>
<feature type="domain" description="Pectinesterase inhibitor" evidence="8">
    <location>
        <begin position="53"/>
        <end position="173"/>
    </location>
</feature>
<dbReference type="PROSITE" id="PS00503">
    <property type="entry name" value="PECTINESTERASE_2"/>
    <property type="match status" value="1"/>
</dbReference>
<evidence type="ECO:0000259" key="8">
    <source>
        <dbReference type="SMART" id="SM00856"/>
    </source>
</evidence>
<dbReference type="SMART" id="SM00856">
    <property type="entry name" value="PMEI"/>
    <property type="match status" value="1"/>
</dbReference>
<comment type="similarity">
    <text evidence="2">In the N-terminal section; belongs to the PMEI family.</text>
</comment>
<dbReference type="InterPro" id="IPR035513">
    <property type="entry name" value="Invertase/methylesterase_inhib"/>
</dbReference>
<dbReference type="GO" id="GO:0004857">
    <property type="term" value="F:enzyme inhibitor activity"/>
    <property type="evidence" value="ECO:0007669"/>
    <property type="project" value="InterPro"/>
</dbReference>
<reference evidence="9 10" key="1">
    <citation type="journal article" date="2018" name="Science">
        <title>The opium poppy genome and morphinan production.</title>
        <authorList>
            <person name="Guo L."/>
            <person name="Winzer T."/>
            <person name="Yang X."/>
            <person name="Li Y."/>
            <person name="Ning Z."/>
            <person name="He Z."/>
            <person name="Teodor R."/>
            <person name="Lu Y."/>
            <person name="Bowser T.A."/>
            <person name="Graham I.A."/>
            <person name="Ye K."/>
        </authorList>
    </citation>
    <scope>NUCLEOTIDE SEQUENCE [LARGE SCALE GENOMIC DNA]</scope>
    <source>
        <strain evidence="10">cv. HN1</strain>
        <tissue evidence="9">Leaves</tissue>
    </source>
</reference>
<evidence type="ECO:0000313" key="9">
    <source>
        <dbReference type="EMBL" id="RZC73359.1"/>
    </source>
</evidence>
<dbReference type="InterPro" id="IPR000070">
    <property type="entry name" value="Pectinesterase_cat"/>
</dbReference>
<sequence length="485" mass="53847">MSSSWLSTLFFLLVVILASSNEASCKQEKGACEGTKYRFPNSLELEMKQTVQTVHEMVMDIIQRVRSSDALMNNQVAANQTGLNSGGLSVALSDCVKLYEDSEFRLRRLSGKYGNNDDARTWLSGAVTSHRTCLDGLQHYHEMNISRNLVQSDLELVTSHQNLTSLFSRALALYALRNATKNGTMWRPKLGQNKGLLATWDASTAKADFVVAKDGSGNFKTINEAVAALRRQRRDQGQPPRVVIYVKSGVYSENVEVDKGMKNVMFVGDGIDKTVVTGNKNVIDGATTFSSATFGVASEVTKTLLLHSQRQFYRDCDIYGTVDYIFGNAAAVLQNCNIFVRKPLHGHGIMITAQGRDDPNENTGISIHGSRVIPDSDFRTVKSMFKSYLGRPWKKYSRTVIFKTDLDGLIDPKGWKEWRGDFALSTLFYGEYMNSGVGASTSNRVNWPGFHVLNRESDVAPFTVGRFIQGDTWLPDTGIPFSTSI</sequence>
<dbReference type="Gene3D" id="2.160.20.10">
    <property type="entry name" value="Single-stranded right-handed beta-helix, Pectin lyase-like"/>
    <property type="match status" value="2"/>
</dbReference>
<gene>
    <name evidence="9" type="ORF">C5167_048841</name>
</gene>
<dbReference type="PANTHER" id="PTHR31707">
    <property type="entry name" value="PECTINESTERASE"/>
    <property type="match status" value="1"/>
</dbReference>
<keyword evidence="10" id="KW-1185">Reference proteome</keyword>
<dbReference type="Gramene" id="RZC73359">
    <property type="protein sequence ID" value="RZC73359"/>
    <property type="gene ID" value="C5167_048841"/>
</dbReference>
<dbReference type="SUPFAM" id="SSF101148">
    <property type="entry name" value="Plant invertase/pectin methylesterase inhibitor"/>
    <property type="match status" value="1"/>
</dbReference>
<evidence type="ECO:0000256" key="3">
    <source>
        <dbReference type="ARBA" id="ARBA00007786"/>
    </source>
</evidence>
<evidence type="ECO:0000256" key="7">
    <source>
        <dbReference type="RuleBase" id="RU000589"/>
    </source>
</evidence>
<organism evidence="9 10">
    <name type="scientific">Papaver somniferum</name>
    <name type="common">Opium poppy</name>
    <dbReference type="NCBI Taxonomy" id="3469"/>
    <lineage>
        <taxon>Eukaryota</taxon>
        <taxon>Viridiplantae</taxon>
        <taxon>Streptophyta</taxon>
        <taxon>Embryophyta</taxon>
        <taxon>Tracheophyta</taxon>
        <taxon>Spermatophyta</taxon>
        <taxon>Magnoliopsida</taxon>
        <taxon>Ranunculales</taxon>
        <taxon>Papaveraceae</taxon>
        <taxon>Papaveroideae</taxon>
        <taxon>Papaver</taxon>
    </lineage>
</organism>
<evidence type="ECO:0000313" key="10">
    <source>
        <dbReference type="Proteomes" id="UP000316621"/>
    </source>
</evidence>
<evidence type="ECO:0000256" key="6">
    <source>
        <dbReference type="PROSITE-ProRule" id="PRU10040"/>
    </source>
</evidence>
<comment type="similarity">
    <text evidence="3">In the C-terminal section; belongs to the pectinesterase family.</text>
</comment>
<dbReference type="Pfam" id="PF01095">
    <property type="entry name" value="Pectinesterase"/>
    <property type="match status" value="2"/>
</dbReference>
<dbReference type="CDD" id="cd15799">
    <property type="entry name" value="PMEI-like_4"/>
    <property type="match status" value="1"/>
</dbReference>
<dbReference type="GO" id="GO:0045490">
    <property type="term" value="P:pectin catabolic process"/>
    <property type="evidence" value="ECO:0007669"/>
    <property type="project" value="UniProtKB-UniRule"/>
</dbReference>
<evidence type="ECO:0000256" key="2">
    <source>
        <dbReference type="ARBA" id="ARBA00006027"/>
    </source>
</evidence>
<accession>A0A4Y7KN45</accession>
<keyword evidence="7" id="KW-0732">Signal</keyword>
<comment type="catalytic activity">
    <reaction evidence="7">
        <text>[(1-&gt;4)-alpha-D-galacturonosyl methyl ester](n) + n H2O = [(1-&gt;4)-alpha-D-galacturonosyl](n) + n methanol + n H(+)</text>
        <dbReference type="Rhea" id="RHEA:22380"/>
        <dbReference type="Rhea" id="RHEA-COMP:14570"/>
        <dbReference type="Rhea" id="RHEA-COMP:14573"/>
        <dbReference type="ChEBI" id="CHEBI:15377"/>
        <dbReference type="ChEBI" id="CHEBI:15378"/>
        <dbReference type="ChEBI" id="CHEBI:17790"/>
        <dbReference type="ChEBI" id="CHEBI:140522"/>
        <dbReference type="ChEBI" id="CHEBI:140523"/>
        <dbReference type="EC" id="3.1.1.11"/>
    </reaction>
</comment>
<dbReference type="EC" id="3.1.1.11" evidence="7"/>